<evidence type="ECO:0000313" key="5">
    <source>
        <dbReference type="Proteomes" id="UP001172155"/>
    </source>
</evidence>
<dbReference type="PANTHER" id="PTHR43439">
    <property type="entry name" value="PHENYLACETATE-COENZYME A LIGASE"/>
    <property type="match status" value="1"/>
</dbReference>
<keyword evidence="1" id="KW-0596">Phosphopantetheine</keyword>
<dbReference type="PANTHER" id="PTHR43439:SF2">
    <property type="entry name" value="ENZYME, PUTATIVE (JCVI)-RELATED"/>
    <property type="match status" value="1"/>
</dbReference>
<dbReference type="EMBL" id="JAUKUD010000007">
    <property type="protein sequence ID" value="KAK0738894.1"/>
    <property type="molecule type" value="Genomic_DNA"/>
</dbReference>
<evidence type="ECO:0000256" key="1">
    <source>
        <dbReference type="ARBA" id="ARBA00022450"/>
    </source>
</evidence>
<dbReference type="InterPro" id="IPR036291">
    <property type="entry name" value="NAD(P)-bd_dom_sf"/>
</dbReference>
<dbReference type="Gene3D" id="3.40.50.720">
    <property type="entry name" value="NAD(P)-binding Rossmann-like Domain"/>
    <property type="match status" value="1"/>
</dbReference>
<organism evidence="4 5">
    <name type="scientific">Schizothecium vesticola</name>
    <dbReference type="NCBI Taxonomy" id="314040"/>
    <lineage>
        <taxon>Eukaryota</taxon>
        <taxon>Fungi</taxon>
        <taxon>Dikarya</taxon>
        <taxon>Ascomycota</taxon>
        <taxon>Pezizomycotina</taxon>
        <taxon>Sordariomycetes</taxon>
        <taxon>Sordariomycetidae</taxon>
        <taxon>Sordariales</taxon>
        <taxon>Schizotheciaceae</taxon>
        <taxon>Schizothecium</taxon>
    </lineage>
</organism>
<feature type="domain" description="Thioester reductase (TE)" evidence="3">
    <location>
        <begin position="16"/>
        <end position="120"/>
    </location>
</feature>
<protein>
    <recommendedName>
        <fullName evidence="3">Thioester reductase (TE) domain-containing protein</fullName>
    </recommendedName>
</protein>
<gene>
    <name evidence="4" type="ORF">B0T18DRAFT_450757</name>
</gene>
<sequence length="265" mass="30362">MVSTPPQPRETLDGVEPYIRGVRNLIDFSRKAMKRVPVVFISSVVTTEGWREKRPVPEESIHDFKFALNGYDHSKLVSSLILERATEMAGVPTEVIRVGQVYLGALPDSVGWFSTVDWTPIEGIAKEVLEVSGVTEHVDIEDVKGYFHGVNSRHTEWPTLAKTVMEFYGDRIKKMVSLDEWVRELEKSQATTEDIDQNPGIKLLDTYKAWNREAKTGQGHVEFDMMRTIKYSKTMREMNAITPALMQNWCRQWSRTDRRGSLIRG</sequence>
<dbReference type="InterPro" id="IPR051414">
    <property type="entry name" value="Adenylate-forming_Reductase"/>
</dbReference>
<dbReference type="Proteomes" id="UP001172155">
    <property type="component" value="Unassembled WGS sequence"/>
</dbReference>
<dbReference type="SUPFAM" id="SSF51735">
    <property type="entry name" value="NAD(P)-binding Rossmann-fold domains"/>
    <property type="match status" value="1"/>
</dbReference>
<dbReference type="AlphaFoldDB" id="A0AA40BR68"/>
<keyword evidence="2" id="KW-0597">Phosphoprotein</keyword>
<evidence type="ECO:0000259" key="3">
    <source>
        <dbReference type="Pfam" id="PF07993"/>
    </source>
</evidence>
<reference evidence="4" key="1">
    <citation type="submission" date="2023-06" db="EMBL/GenBank/DDBJ databases">
        <title>Genome-scale phylogeny and comparative genomics of the fungal order Sordariales.</title>
        <authorList>
            <consortium name="Lawrence Berkeley National Laboratory"/>
            <person name="Hensen N."/>
            <person name="Bonometti L."/>
            <person name="Westerberg I."/>
            <person name="Brannstrom I.O."/>
            <person name="Guillou S."/>
            <person name="Cros-Aarteil S."/>
            <person name="Calhoun S."/>
            <person name="Haridas S."/>
            <person name="Kuo A."/>
            <person name="Mondo S."/>
            <person name="Pangilinan J."/>
            <person name="Riley R."/>
            <person name="LaButti K."/>
            <person name="Andreopoulos B."/>
            <person name="Lipzen A."/>
            <person name="Chen C."/>
            <person name="Yanf M."/>
            <person name="Daum C."/>
            <person name="Ng V."/>
            <person name="Clum A."/>
            <person name="Steindorff A."/>
            <person name="Ohm R."/>
            <person name="Martin F."/>
            <person name="Silar P."/>
            <person name="Natvig D."/>
            <person name="Lalanne C."/>
            <person name="Gautier V."/>
            <person name="Ament-velasquez S.L."/>
            <person name="Kruys A."/>
            <person name="Hutchinson M.I."/>
            <person name="Powell A.J."/>
            <person name="Barry K."/>
            <person name="Miller A.N."/>
            <person name="Grigoriev I.V."/>
            <person name="Debuchy R."/>
            <person name="Gladieux P."/>
            <person name="Thoren M.H."/>
            <person name="Johannesson H."/>
        </authorList>
    </citation>
    <scope>NUCLEOTIDE SEQUENCE</scope>
    <source>
        <strain evidence="4">SMH3187-1</strain>
    </source>
</reference>
<evidence type="ECO:0000256" key="2">
    <source>
        <dbReference type="ARBA" id="ARBA00022553"/>
    </source>
</evidence>
<proteinExistence type="predicted"/>
<dbReference type="Pfam" id="PF07993">
    <property type="entry name" value="NAD_binding_4"/>
    <property type="match status" value="1"/>
</dbReference>
<accession>A0AA40BR68</accession>
<name>A0AA40BR68_9PEZI</name>
<evidence type="ECO:0000313" key="4">
    <source>
        <dbReference type="EMBL" id="KAK0738894.1"/>
    </source>
</evidence>
<dbReference type="InterPro" id="IPR013120">
    <property type="entry name" value="FAR_NAD-bd"/>
</dbReference>
<comment type="caution">
    <text evidence="4">The sequence shown here is derived from an EMBL/GenBank/DDBJ whole genome shotgun (WGS) entry which is preliminary data.</text>
</comment>
<keyword evidence="5" id="KW-1185">Reference proteome</keyword>